<protein>
    <recommendedName>
        <fullName evidence="3">HTH CENPB-type domain-containing protein</fullName>
    </recommendedName>
</protein>
<gene>
    <name evidence="1" type="ORF">PTT_15376</name>
</gene>
<organism evidence="2">
    <name type="scientific">Pyrenophora teres f. teres (strain 0-1)</name>
    <name type="common">Barley net blotch fungus</name>
    <name type="synonym">Drechslera teres f. teres</name>
    <dbReference type="NCBI Taxonomy" id="861557"/>
    <lineage>
        <taxon>Eukaryota</taxon>
        <taxon>Fungi</taxon>
        <taxon>Dikarya</taxon>
        <taxon>Ascomycota</taxon>
        <taxon>Pezizomycotina</taxon>
        <taxon>Dothideomycetes</taxon>
        <taxon>Pleosporomycetidae</taxon>
        <taxon>Pleosporales</taxon>
        <taxon>Pleosporineae</taxon>
        <taxon>Pleosporaceae</taxon>
        <taxon>Pyrenophora</taxon>
    </lineage>
</organism>
<dbReference type="EMBL" id="GL536250">
    <property type="protein sequence ID" value="EFQ88661.1"/>
    <property type="molecule type" value="Genomic_DNA"/>
</dbReference>
<evidence type="ECO:0008006" key="3">
    <source>
        <dbReference type="Google" id="ProtNLM"/>
    </source>
</evidence>
<dbReference type="HOGENOM" id="CLU_2365369_0_0_1"/>
<dbReference type="Proteomes" id="UP000001067">
    <property type="component" value="Unassembled WGS sequence"/>
</dbReference>
<reference evidence="1 2" key="1">
    <citation type="journal article" date="2010" name="Genome Biol.">
        <title>A first genome assembly of the barley fungal pathogen Pyrenophora teres f. teres.</title>
        <authorList>
            <person name="Ellwood S.R."/>
            <person name="Liu Z."/>
            <person name="Syme R.A."/>
            <person name="Lai Z."/>
            <person name="Hane J.K."/>
            <person name="Keiper F."/>
            <person name="Moffat C.S."/>
            <person name="Oliver R.P."/>
            <person name="Friesen T.L."/>
        </authorList>
    </citation>
    <scope>NUCLEOTIDE SEQUENCE [LARGE SCALE GENOMIC DNA]</scope>
    <source>
        <strain evidence="1 2">0-1</strain>
    </source>
</reference>
<name>E3S038_PYRTT</name>
<dbReference type="KEGG" id="pte:PTT_15376"/>
<evidence type="ECO:0000313" key="2">
    <source>
        <dbReference type="Proteomes" id="UP000001067"/>
    </source>
</evidence>
<evidence type="ECO:0000313" key="1">
    <source>
        <dbReference type="EMBL" id="EFQ88661.1"/>
    </source>
</evidence>
<dbReference type="AlphaFoldDB" id="E3S038"/>
<feature type="non-terminal residue" evidence="1">
    <location>
        <position position="1"/>
    </location>
</feature>
<sequence length="96" mass="11417">IDALLRCLFHVKRRTLRDRRDIQPNSSNLKKLEEEEEEEEEIIQYIRRLEGRGFAPTLAHVGNMANQLLAARVNWVTNFIRCKPGLRPRLTRQRDH</sequence>
<proteinExistence type="predicted"/>
<keyword evidence="2" id="KW-1185">Reference proteome</keyword>
<accession>E3S038</accession>